<dbReference type="InterPro" id="IPR051472">
    <property type="entry name" value="T3SS_Stator/FliH"/>
</dbReference>
<sequence length="241" mass="24937">MTPPANVIRGGGSRVVARGARLGTPVVDASTTEVRPANLDHPLRRTAINPTYSDPVLDDIVAESARAARDDARAQGYAAGWAQGRQAAAVEAAQVAAATAAAEQQRRDSETAQFNGLLARLADAARDARTVQVAEWQDVAAALAETAVQLAVALLDRELAATDDAVLEGVLAALARVADPDAAVVHLNPADLRLVTEPPAGVRLVPDAAVNPGDVLVLTPAQRLVRSLPEALAAAREVLAE</sequence>
<dbReference type="RefSeq" id="WP_398274503.1">
    <property type="nucleotide sequence ID" value="NZ_JBITLV010000001.1"/>
</dbReference>
<dbReference type="EMBL" id="JBITLV010000001">
    <property type="protein sequence ID" value="MFI7585870.1"/>
    <property type="molecule type" value="Genomic_DNA"/>
</dbReference>
<evidence type="ECO:0000256" key="4">
    <source>
        <dbReference type="ARBA" id="ARBA00022795"/>
    </source>
</evidence>
<evidence type="ECO:0000313" key="9">
    <source>
        <dbReference type="Proteomes" id="UP001612915"/>
    </source>
</evidence>
<protein>
    <submittedName>
        <fullName evidence="8">FliH/SctL family protein</fullName>
    </submittedName>
</protein>
<keyword evidence="4" id="KW-1005">Bacterial flagellum biogenesis</keyword>
<keyword evidence="3" id="KW-0813">Transport</keyword>
<proteinExistence type="inferred from homology"/>
<reference evidence="8 9" key="1">
    <citation type="submission" date="2024-10" db="EMBL/GenBank/DDBJ databases">
        <title>The Natural Products Discovery Center: Release of the First 8490 Sequenced Strains for Exploring Actinobacteria Biosynthetic Diversity.</title>
        <authorList>
            <person name="Kalkreuter E."/>
            <person name="Kautsar S.A."/>
            <person name="Yang D."/>
            <person name="Bader C.D."/>
            <person name="Teijaro C.N."/>
            <person name="Fluegel L."/>
            <person name="Davis C.M."/>
            <person name="Simpson J.R."/>
            <person name="Lauterbach L."/>
            <person name="Steele A.D."/>
            <person name="Gui C."/>
            <person name="Meng S."/>
            <person name="Li G."/>
            <person name="Viehrig K."/>
            <person name="Ye F."/>
            <person name="Su P."/>
            <person name="Kiefer A.F."/>
            <person name="Nichols A."/>
            <person name="Cepeda A.J."/>
            <person name="Yan W."/>
            <person name="Fan B."/>
            <person name="Jiang Y."/>
            <person name="Adhikari A."/>
            <person name="Zheng C.-J."/>
            <person name="Schuster L."/>
            <person name="Cowan T.M."/>
            <person name="Smanski M.J."/>
            <person name="Chevrette M.G."/>
            <person name="De Carvalho L.P.S."/>
            <person name="Shen B."/>
        </authorList>
    </citation>
    <scope>NUCLEOTIDE SEQUENCE [LARGE SCALE GENOMIC DNA]</scope>
    <source>
        <strain evidence="8 9">NPDC049639</strain>
    </source>
</reference>
<comment type="caution">
    <text evidence="8">The sequence shown here is derived from an EMBL/GenBank/DDBJ whole genome shotgun (WGS) entry which is preliminary data.</text>
</comment>
<organism evidence="8 9">
    <name type="scientific">Spongisporangium articulatum</name>
    <dbReference type="NCBI Taxonomy" id="3362603"/>
    <lineage>
        <taxon>Bacteria</taxon>
        <taxon>Bacillati</taxon>
        <taxon>Actinomycetota</taxon>
        <taxon>Actinomycetes</taxon>
        <taxon>Kineosporiales</taxon>
        <taxon>Kineosporiaceae</taxon>
        <taxon>Spongisporangium</taxon>
    </lineage>
</organism>
<keyword evidence="6" id="KW-1006">Bacterial flagellum protein export</keyword>
<feature type="domain" description="Flagellar assembly protein FliH/Type III secretion system HrpE" evidence="7">
    <location>
        <begin position="115"/>
        <end position="220"/>
    </location>
</feature>
<dbReference type="Pfam" id="PF02108">
    <property type="entry name" value="FliH"/>
    <property type="match status" value="1"/>
</dbReference>
<evidence type="ECO:0000259" key="7">
    <source>
        <dbReference type="Pfam" id="PF02108"/>
    </source>
</evidence>
<comment type="function">
    <text evidence="1">Needed for flagellar regrowth and assembly.</text>
</comment>
<keyword evidence="5" id="KW-0653">Protein transport</keyword>
<comment type="similarity">
    <text evidence="2">Belongs to the FliH family.</text>
</comment>
<name>A0ABW8AHN1_9ACTN</name>
<evidence type="ECO:0000313" key="8">
    <source>
        <dbReference type="EMBL" id="MFI7585870.1"/>
    </source>
</evidence>
<evidence type="ECO:0000256" key="2">
    <source>
        <dbReference type="ARBA" id="ARBA00006602"/>
    </source>
</evidence>
<evidence type="ECO:0000256" key="3">
    <source>
        <dbReference type="ARBA" id="ARBA00022448"/>
    </source>
</evidence>
<dbReference type="InterPro" id="IPR018035">
    <property type="entry name" value="Flagellar_FliH/T3SS_HrpE"/>
</dbReference>
<evidence type="ECO:0000256" key="5">
    <source>
        <dbReference type="ARBA" id="ARBA00022927"/>
    </source>
</evidence>
<dbReference type="PANTHER" id="PTHR34982:SF1">
    <property type="entry name" value="FLAGELLAR ASSEMBLY PROTEIN FLIH"/>
    <property type="match status" value="1"/>
</dbReference>
<keyword evidence="9" id="KW-1185">Reference proteome</keyword>
<gene>
    <name evidence="8" type="ORF">ACIB24_02200</name>
</gene>
<evidence type="ECO:0000256" key="6">
    <source>
        <dbReference type="ARBA" id="ARBA00023225"/>
    </source>
</evidence>
<evidence type="ECO:0000256" key="1">
    <source>
        <dbReference type="ARBA" id="ARBA00003041"/>
    </source>
</evidence>
<dbReference type="PANTHER" id="PTHR34982">
    <property type="entry name" value="YOP PROTEINS TRANSLOCATION PROTEIN L"/>
    <property type="match status" value="1"/>
</dbReference>
<dbReference type="Proteomes" id="UP001612915">
    <property type="component" value="Unassembled WGS sequence"/>
</dbReference>
<accession>A0ABW8AHN1</accession>